<gene>
    <name evidence="2" type="ORF">CQA54_08140</name>
</gene>
<evidence type="ECO:0000259" key="1">
    <source>
        <dbReference type="Pfam" id="PF14681"/>
    </source>
</evidence>
<sequence length="190" mass="21806">MNFCELQYKYPLQNLINQTRISDTTANVLAHIHHQFGILLGREILGIQPHIYKIEQLTQGKYENLVYHDDREFTIIGILRAGLYIAEGIREVFPNAQYFLLKTPQELESHIFKKVIIADGVINTGKTLDTFLATIRAEKYYIATNVIYEKSIKTILEHCPMANIFSIRCSTNSYVGQGNSDTGNRLFNTF</sequence>
<dbReference type="OrthoDB" id="2044522at2"/>
<proteinExistence type="predicted"/>
<dbReference type="SUPFAM" id="SSF53271">
    <property type="entry name" value="PRTase-like"/>
    <property type="match status" value="1"/>
</dbReference>
<evidence type="ECO:0000313" key="2">
    <source>
        <dbReference type="EMBL" id="RDU66054.1"/>
    </source>
</evidence>
<dbReference type="Pfam" id="PF14681">
    <property type="entry name" value="UPRTase"/>
    <property type="match status" value="1"/>
</dbReference>
<evidence type="ECO:0000313" key="3">
    <source>
        <dbReference type="Proteomes" id="UP000256514"/>
    </source>
</evidence>
<feature type="domain" description="Phosphoribosyltransferase" evidence="1">
    <location>
        <begin position="12"/>
        <end position="189"/>
    </location>
</feature>
<comment type="caution">
    <text evidence="2">The sequence shown here is derived from an EMBL/GenBank/DDBJ whole genome shotgun (WGS) entry which is preliminary data.</text>
</comment>
<accession>A0A3D8IN44</accession>
<dbReference type="InterPro" id="IPR000836">
    <property type="entry name" value="PRTase_dom"/>
</dbReference>
<organism evidence="2 3">
    <name type="scientific">Helicobacter equorum</name>
    <dbReference type="NCBI Taxonomy" id="361872"/>
    <lineage>
        <taxon>Bacteria</taxon>
        <taxon>Pseudomonadati</taxon>
        <taxon>Campylobacterota</taxon>
        <taxon>Epsilonproteobacteria</taxon>
        <taxon>Campylobacterales</taxon>
        <taxon>Helicobacteraceae</taxon>
        <taxon>Helicobacter</taxon>
    </lineage>
</organism>
<dbReference type="Proteomes" id="UP000256514">
    <property type="component" value="Unassembled WGS sequence"/>
</dbReference>
<dbReference type="EMBL" id="NXLT01000009">
    <property type="protein sequence ID" value="RDU66054.1"/>
    <property type="molecule type" value="Genomic_DNA"/>
</dbReference>
<dbReference type="CDD" id="cd06223">
    <property type="entry name" value="PRTases_typeI"/>
    <property type="match status" value="1"/>
</dbReference>
<dbReference type="Gene3D" id="3.40.50.2020">
    <property type="match status" value="1"/>
</dbReference>
<dbReference type="AlphaFoldDB" id="A0A3D8IN44"/>
<dbReference type="RefSeq" id="WP_115571596.1">
    <property type="nucleotide sequence ID" value="NZ_NXLT01000009.1"/>
</dbReference>
<name>A0A3D8IN44_9HELI</name>
<dbReference type="InterPro" id="IPR029057">
    <property type="entry name" value="PRTase-like"/>
</dbReference>
<keyword evidence="3" id="KW-1185">Reference proteome</keyword>
<protein>
    <recommendedName>
        <fullName evidence="1">Phosphoribosyltransferase domain-containing protein</fullName>
    </recommendedName>
</protein>
<reference evidence="2 3" key="1">
    <citation type="submission" date="2018-04" db="EMBL/GenBank/DDBJ databases">
        <title>Novel Campyloabacter and Helicobacter Species and Strains.</title>
        <authorList>
            <person name="Mannion A.J."/>
            <person name="Shen Z."/>
            <person name="Fox J.G."/>
        </authorList>
    </citation>
    <scope>NUCLEOTIDE SEQUENCE [LARGE SCALE GENOMIC DNA]</scope>
    <source>
        <strain evidence="2 3">MIT 12-6600</strain>
    </source>
</reference>